<dbReference type="SMART" id="SM00409">
    <property type="entry name" value="IG"/>
    <property type="match status" value="2"/>
</dbReference>
<dbReference type="Pfam" id="PF07679">
    <property type="entry name" value="I-set"/>
    <property type="match status" value="1"/>
</dbReference>
<evidence type="ECO:0000259" key="5">
    <source>
        <dbReference type="PROSITE" id="PS50835"/>
    </source>
</evidence>
<dbReference type="PANTHER" id="PTHR45813">
    <property type="entry name" value="IG-LIKE DOMAIN-CONTAINING PROTEIN"/>
    <property type="match status" value="1"/>
</dbReference>
<evidence type="ECO:0000256" key="1">
    <source>
        <dbReference type="ARBA" id="ARBA00007343"/>
    </source>
</evidence>
<evidence type="ECO:0000313" key="6">
    <source>
        <dbReference type="EMBL" id="EEB10186.1"/>
    </source>
</evidence>
<reference evidence="6" key="2">
    <citation type="submission" date="2007-04" db="EMBL/GenBank/DDBJ databases">
        <title>The genome of the human body louse.</title>
        <authorList>
            <consortium name="The Human Body Louse Genome Consortium"/>
            <person name="Kirkness E."/>
            <person name="Walenz B."/>
            <person name="Hass B."/>
            <person name="Bruggner R."/>
            <person name="Strausberg R."/>
        </authorList>
    </citation>
    <scope>NUCLEOTIDE SEQUENCE</scope>
    <source>
        <strain evidence="6">USDA</strain>
    </source>
</reference>
<accession>E0V9Y0</accession>
<evidence type="ECO:0000313" key="8">
    <source>
        <dbReference type="Proteomes" id="UP000009046"/>
    </source>
</evidence>
<feature type="transmembrane region" description="Helical" evidence="3">
    <location>
        <begin position="717"/>
        <end position="736"/>
    </location>
</feature>
<protein>
    <submittedName>
        <fullName evidence="6 7">Uncharacterized protein</fullName>
    </submittedName>
</protein>
<dbReference type="RefSeq" id="XP_002422924.1">
    <property type="nucleotide sequence ID" value="XM_002422879.1"/>
</dbReference>
<sequence length="798" mass="90208">MIREKSGVDATFHFFASKKDENEIRGALKKFKEKEENILGIKSLTLRQDSSLFIESVSISKKSIRVGQGFSISCIAQGSIYMTFTWLKDGAFINESVITRSVSMHLIYLSRGRYQYTLVMDKANLLDEGIYTCHVSDWHVQQCKGIHVNVAGPPEIRLSPMSATVEKGANLDIVCIPLNNRPKLEKFGYSWIKNKHLLKMMPGREVWEDLYLSHYNGEINTGSVLEITNIQKSATYTCQAQGTGASSELSVHVEVVNKTVVPLCPAEGKYGIAWQTTAPGMETVADCPFHAGGHAKRECRLTDYNTTEWDVPNFTGCLTSDVEAVYNNFKRLTLGYEVTNGSSTLGNLLYIVSKRSTYLPGECERILDILDEKIIQLQALIKSIGIIWGSLFTGSSQSVFQDMTSLIININKIPAMENGAIRYVKFPPDDKIRPFWFKDKILVRLNAYKMDNNNNNNNVSSPYSPRNFSVLIAAYKNMTQFLKARYLTKFDDGTDQEYEINSKLITIVFGRGRRKKTKDEIFENDNNNNNFIAEIDFNHLRNDYDFDEWSITCGVTEYASFRSTWNLNSCTSQPVNSNVTKCICKKTGTFALLVVTKNQIVTSSSPVAKDGENLIVLIGCGCCLVQSLLTLCLLLPYWCRRKTCLVFLKMQCCLATACAMTVFMYSIRNTLSKAVFPLVTTFLEIFLLIGLSSHLSKILVVYTEIIQFPHGRHMKETVICIITGVPILAVLCNFLGYHSTGWNLHSWWIIRGSMIFNVFMTSAALLIVLFVFLYISILRQLNVISQRCANKNKTIFRR</sequence>
<proteinExistence type="inferred from homology"/>
<dbReference type="PANTHER" id="PTHR45813:SF8">
    <property type="entry name" value="IG-LIKE DOMAIN-CONTAINING PROTEIN"/>
    <property type="match status" value="1"/>
</dbReference>
<dbReference type="OMA" id="MVENIAM"/>
<dbReference type="InterPro" id="IPR007110">
    <property type="entry name" value="Ig-like_dom"/>
</dbReference>
<evidence type="ECO:0000256" key="3">
    <source>
        <dbReference type="SAM" id="Phobius"/>
    </source>
</evidence>
<feature type="transmembrane region" description="Helical" evidence="3">
    <location>
        <begin position="646"/>
        <end position="668"/>
    </location>
</feature>
<reference evidence="7" key="3">
    <citation type="submission" date="2021-02" db="UniProtKB">
        <authorList>
            <consortium name="EnsemblMetazoa"/>
        </authorList>
    </citation>
    <scope>IDENTIFICATION</scope>
    <source>
        <strain evidence="7">USDA</strain>
    </source>
</reference>
<dbReference type="GO" id="GO:0016020">
    <property type="term" value="C:membrane"/>
    <property type="evidence" value="ECO:0007669"/>
    <property type="project" value="InterPro"/>
</dbReference>
<dbReference type="KEGG" id="phu:Phum_PHUM024040"/>
<evidence type="ECO:0000256" key="2">
    <source>
        <dbReference type="ARBA" id="ARBA00023180"/>
    </source>
</evidence>
<dbReference type="InterPro" id="IPR051587">
    <property type="entry name" value="Adhesion_GPCR"/>
</dbReference>
<feature type="transmembrane region" description="Helical" evidence="3">
    <location>
        <begin position="748"/>
        <end position="777"/>
    </location>
</feature>
<dbReference type="SUPFAM" id="SSF48726">
    <property type="entry name" value="Immunoglobulin"/>
    <property type="match status" value="2"/>
</dbReference>
<feature type="domain" description="Ig-like" evidence="5">
    <location>
        <begin position="55"/>
        <end position="137"/>
    </location>
</feature>
<dbReference type="InterPro" id="IPR013783">
    <property type="entry name" value="Ig-like_fold"/>
</dbReference>
<dbReference type="VEuPathDB" id="VectorBase:PHUM024040"/>
<dbReference type="Gene3D" id="2.60.40.10">
    <property type="entry name" value="Immunoglobulins"/>
    <property type="match status" value="2"/>
</dbReference>
<name>E0V9Y0_PEDHC</name>
<feature type="transmembrane region" description="Helical" evidence="3">
    <location>
        <begin position="674"/>
        <end position="696"/>
    </location>
</feature>
<dbReference type="PROSITE" id="PS50835">
    <property type="entry name" value="IG_LIKE"/>
    <property type="match status" value="2"/>
</dbReference>
<keyword evidence="3" id="KW-1133">Transmembrane helix</keyword>
<dbReference type="InterPro" id="IPR036445">
    <property type="entry name" value="GPCR_2_extracell_dom_sf"/>
</dbReference>
<dbReference type="CDD" id="cd00096">
    <property type="entry name" value="Ig"/>
    <property type="match status" value="1"/>
</dbReference>
<keyword evidence="3" id="KW-0472">Membrane</keyword>
<dbReference type="PROSITE" id="PS50227">
    <property type="entry name" value="G_PROTEIN_RECEP_F2_3"/>
    <property type="match status" value="1"/>
</dbReference>
<dbReference type="AlphaFoldDB" id="E0V9Y0"/>
<dbReference type="InterPro" id="IPR046338">
    <property type="entry name" value="GAIN_dom_sf"/>
</dbReference>
<dbReference type="GO" id="GO:0004930">
    <property type="term" value="F:G protein-coupled receptor activity"/>
    <property type="evidence" value="ECO:0007669"/>
    <property type="project" value="InterPro"/>
</dbReference>
<dbReference type="OrthoDB" id="8194799at2759"/>
<dbReference type="EMBL" id="AAZO01000288">
    <property type="status" value="NOT_ANNOTATED_CDS"/>
    <property type="molecule type" value="Genomic_DNA"/>
</dbReference>
<keyword evidence="2" id="KW-0325">Glycoprotein</keyword>
<feature type="domain" description="Ig-like" evidence="5">
    <location>
        <begin position="154"/>
        <end position="250"/>
    </location>
</feature>
<dbReference type="eggNOG" id="ENOG502RB63">
    <property type="taxonomic scope" value="Eukaryota"/>
</dbReference>
<dbReference type="STRING" id="121224.E0V9Y0"/>
<dbReference type="InterPro" id="IPR003599">
    <property type="entry name" value="Ig_sub"/>
</dbReference>
<keyword evidence="8" id="KW-1185">Reference proteome</keyword>
<feature type="domain" description="G-protein coupled receptors family 2 profile 1" evidence="4">
    <location>
        <begin position="237"/>
        <end position="321"/>
    </location>
</feature>
<evidence type="ECO:0000313" key="7">
    <source>
        <dbReference type="EnsemblMetazoa" id="PHUM024040-PA"/>
    </source>
</evidence>
<evidence type="ECO:0000259" key="4">
    <source>
        <dbReference type="PROSITE" id="PS50227"/>
    </source>
</evidence>
<keyword evidence="3" id="KW-0812">Transmembrane</keyword>
<dbReference type="EMBL" id="DS235000">
    <property type="protein sequence ID" value="EEB10186.1"/>
    <property type="molecule type" value="Genomic_DNA"/>
</dbReference>
<dbReference type="CTD" id="8233886"/>
<reference evidence="6" key="1">
    <citation type="submission" date="2007-04" db="EMBL/GenBank/DDBJ databases">
        <title>Annotation of Pediculus humanus corporis strain USDA.</title>
        <authorList>
            <person name="Kirkness E."/>
            <person name="Hannick L."/>
            <person name="Hass B."/>
            <person name="Bruggner R."/>
            <person name="Lawson D."/>
            <person name="Bidwell S."/>
            <person name="Joardar V."/>
            <person name="Caler E."/>
            <person name="Walenz B."/>
            <person name="Inman J."/>
            <person name="Schobel S."/>
            <person name="Galinsky K."/>
            <person name="Amedeo P."/>
            <person name="Strausberg R."/>
        </authorList>
    </citation>
    <scope>NUCLEOTIDE SEQUENCE</scope>
    <source>
        <strain evidence="6">USDA</strain>
    </source>
</reference>
<comment type="similarity">
    <text evidence="1">Belongs to the G-protein coupled receptor 2 family. Adhesion G-protein coupled receptor (ADGR) subfamily.</text>
</comment>
<dbReference type="Proteomes" id="UP000009046">
    <property type="component" value="Unassembled WGS sequence"/>
</dbReference>
<gene>
    <name evidence="7" type="primary">8233886</name>
    <name evidence="6" type="ORF">Phum_PHUM024040</name>
</gene>
<dbReference type="GO" id="GO:0007189">
    <property type="term" value="P:adenylate cyclase-activating G protein-coupled receptor signaling pathway"/>
    <property type="evidence" value="ECO:0007669"/>
    <property type="project" value="TreeGrafter"/>
</dbReference>
<dbReference type="InterPro" id="IPR001879">
    <property type="entry name" value="GPCR_2_extracellular_dom"/>
</dbReference>
<dbReference type="GeneID" id="8233886"/>
<dbReference type="Gene3D" id="2.60.220.50">
    <property type="match status" value="1"/>
</dbReference>
<organism>
    <name type="scientific">Pediculus humanus subsp. corporis</name>
    <name type="common">Body louse</name>
    <dbReference type="NCBI Taxonomy" id="121224"/>
    <lineage>
        <taxon>Eukaryota</taxon>
        <taxon>Metazoa</taxon>
        <taxon>Ecdysozoa</taxon>
        <taxon>Arthropoda</taxon>
        <taxon>Hexapoda</taxon>
        <taxon>Insecta</taxon>
        <taxon>Pterygota</taxon>
        <taxon>Neoptera</taxon>
        <taxon>Paraneoptera</taxon>
        <taxon>Psocodea</taxon>
        <taxon>Troctomorpha</taxon>
        <taxon>Phthiraptera</taxon>
        <taxon>Anoplura</taxon>
        <taxon>Pediculidae</taxon>
        <taxon>Pediculus</taxon>
    </lineage>
</organism>
<dbReference type="InterPro" id="IPR013098">
    <property type="entry name" value="Ig_I-set"/>
</dbReference>
<dbReference type="HOGENOM" id="CLU_352456_0_0_1"/>
<feature type="transmembrane region" description="Helical" evidence="3">
    <location>
        <begin position="614"/>
        <end position="639"/>
    </location>
</feature>
<dbReference type="InParanoid" id="E0V9Y0"/>
<dbReference type="InterPro" id="IPR036179">
    <property type="entry name" value="Ig-like_dom_sf"/>
</dbReference>
<dbReference type="Gene3D" id="4.10.1240.10">
    <property type="entry name" value="GPCR, family 2, extracellular hormone receptor domain"/>
    <property type="match status" value="1"/>
</dbReference>
<dbReference type="EnsemblMetazoa" id="PHUM024040-RA">
    <property type="protein sequence ID" value="PHUM024040-PA"/>
    <property type="gene ID" value="PHUM024040"/>
</dbReference>